<organism evidence="8">
    <name type="scientific">human gut metagenome</name>
    <dbReference type="NCBI Taxonomy" id="408170"/>
    <lineage>
        <taxon>unclassified sequences</taxon>
        <taxon>metagenomes</taxon>
        <taxon>organismal metagenomes</taxon>
    </lineage>
</organism>
<evidence type="ECO:0000256" key="6">
    <source>
        <dbReference type="ARBA" id="ARBA00023316"/>
    </source>
</evidence>
<evidence type="ECO:0000256" key="3">
    <source>
        <dbReference type="ARBA" id="ARBA00022960"/>
    </source>
</evidence>
<keyword evidence="4" id="KW-0573">Peptidoglycan synthesis</keyword>
<dbReference type="Pfam" id="PF02388">
    <property type="entry name" value="FemAB"/>
    <property type="match status" value="1"/>
</dbReference>
<dbReference type="InterPro" id="IPR050644">
    <property type="entry name" value="PG_Glycine_Bridge_Synth"/>
</dbReference>
<dbReference type="GO" id="GO:0008360">
    <property type="term" value="P:regulation of cell shape"/>
    <property type="evidence" value="ECO:0007669"/>
    <property type="project" value="UniProtKB-KW"/>
</dbReference>
<sequence>MYELVNLEKEEYEKFVKNNKYKSHFLQSYAWGQFAKAKKGLFPYYLGLKNEDNEIIASSLLLQKRLPLGYSYFYSPRGFVLDYTDEKTFSLFTKEIVKFVKAKKGIFLKIDPDIIRKKQNYLEEEVKLPYDSTKIFEMITNNGYKHLGFTKNFETMQPRFTFRIDLEQDMDTIKDHFSKTTKQRINKAIKLGCEVSIGTDEDLDKFCQLMMITEERKDFVSYDSSYYKTLYKMYNEDNNMTLFLGKIFPSKILQELNERKDSLQVEIDKLPKENMGKSAKNKLKEFNNQLDKVKSDIKKYSEVLEKYGDELILNAHMIIEYADKAWVLYAGNENILTETYANYYTYLTHLEYCKNKGYRVYDQFGTIGDLRKDNPRMGLHEFKKKFGGDYVEFLGEFDYVTNSLMYFVFTKMVPLYRKIVRKKSKKVIENEVNRSK</sequence>
<reference evidence="8" key="1">
    <citation type="journal article" date="2013" name="Environ. Microbiol.">
        <title>Microbiota from the distal guts of lean and obese adolescents exhibit partial functional redundancy besides clear differences in community structure.</title>
        <authorList>
            <person name="Ferrer M."/>
            <person name="Ruiz A."/>
            <person name="Lanza F."/>
            <person name="Haange S.B."/>
            <person name="Oberbach A."/>
            <person name="Till H."/>
            <person name="Bargiela R."/>
            <person name="Campoy C."/>
            <person name="Segura M.T."/>
            <person name="Richter M."/>
            <person name="von Bergen M."/>
            <person name="Seifert J."/>
            <person name="Suarez A."/>
        </authorList>
    </citation>
    <scope>NUCLEOTIDE SEQUENCE</scope>
</reference>
<dbReference type="InterPro" id="IPR016181">
    <property type="entry name" value="Acyl_CoA_acyltransferase"/>
</dbReference>
<evidence type="ECO:0000256" key="2">
    <source>
        <dbReference type="ARBA" id="ARBA00022679"/>
    </source>
</evidence>
<accession>K1SCC4</accession>
<gene>
    <name evidence="8" type="ORF">OBE_17176</name>
</gene>
<proteinExistence type="inferred from homology"/>
<dbReference type="PANTHER" id="PTHR36174:SF1">
    <property type="entry name" value="LIPID II:GLYCINE GLYCYLTRANSFERASE"/>
    <property type="match status" value="1"/>
</dbReference>
<dbReference type="GO" id="GO:0009252">
    <property type="term" value="P:peptidoglycan biosynthetic process"/>
    <property type="evidence" value="ECO:0007669"/>
    <property type="project" value="UniProtKB-KW"/>
</dbReference>
<comment type="caution">
    <text evidence="8">The sequence shown here is derived from an EMBL/GenBank/DDBJ whole genome shotgun (WGS) entry which is preliminary data.</text>
</comment>
<feature type="coiled-coil region" evidence="7">
    <location>
        <begin position="253"/>
        <end position="310"/>
    </location>
</feature>
<keyword evidence="6" id="KW-0961">Cell wall biogenesis/degradation</keyword>
<evidence type="ECO:0000256" key="4">
    <source>
        <dbReference type="ARBA" id="ARBA00022984"/>
    </source>
</evidence>
<comment type="similarity">
    <text evidence="1">Belongs to the FemABX family.</text>
</comment>
<name>K1SCC4_9ZZZZ</name>
<protein>
    <submittedName>
        <fullName evidence="8">FemAB family protein</fullName>
    </submittedName>
</protein>
<evidence type="ECO:0000256" key="7">
    <source>
        <dbReference type="SAM" id="Coils"/>
    </source>
</evidence>
<evidence type="ECO:0000313" key="8">
    <source>
        <dbReference type="EMBL" id="EKC45021.1"/>
    </source>
</evidence>
<dbReference type="Gene3D" id="3.40.630.30">
    <property type="match status" value="2"/>
</dbReference>
<dbReference type="PROSITE" id="PS51191">
    <property type="entry name" value="FEMABX"/>
    <property type="match status" value="1"/>
</dbReference>
<keyword evidence="5" id="KW-0012">Acyltransferase</keyword>
<dbReference type="GO" id="GO:0016755">
    <property type="term" value="F:aminoacyltransferase activity"/>
    <property type="evidence" value="ECO:0007669"/>
    <property type="project" value="InterPro"/>
</dbReference>
<evidence type="ECO:0000256" key="5">
    <source>
        <dbReference type="ARBA" id="ARBA00023315"/>
    </source>
</evidence>
<keyword evidence="7" id="KW-0175">Coiled coil</keyword>
<dbReference type="PANTHER" id="PTHR36174">
    <property type="entry name" value="LIPID II:GLYCINE GLYCYLTRANSFERASE"/>
    <property type="match status" value="1"/>
</dbReference>
<dbReference type="SUPFAM" id="SSF55729">
    <property type="entry name" value="Acyl-CoA N-acyltransferases (Nat)"/>
    <property type="match status" value="2"/>
</dbReference>
<dbReference type="EMBL" id="AJWZ01011491">
    <property type="protein sequence ID" value="EKC45021.1"/>
    <property type="molecule type" value="Genomic_DNA"/>
</dbReference>
<keyword evidence="2" id="KW-0808">Transferase</keyword>
<dbReference type="AlphaFoldDB" id="K1SCC4"/>
<dbReference type="GO" id="GO:0071555">
    <property type="term" value="P:cell wall organization"/>
    <property type="evidence" value="ECO:0007669"/>
    <property type="project" value="UniProtKB-KW"/>
</dbReference>
<dbReference type="Gene3D" id="1.20.58.90">
    <property type="match status" value="1"/>
</dbReference>
<dbReference type="InterPro" id="IPR003447">
    <property type="entry name" value="FEMABX"/>
</dbReference>
<keyword evidence="3" id="KW-0133">Cell shape</keyword>
<evidence type="ECO:0000256" key="1">
    <source>
        <dbReference type="ARBA" id="ARBA00009943"/>
    </source>
</evidence>